<reference evidence="2" key="2">
    <citation type="journal article" date="2018" name="Nat. Plants">
        <title>Whole-genome landscape of Medicago truncatula symbiotic genes.</title>
        <authorList>
            <person name="Pecrix Y."/>
            <person name="Gamas P."/>
            <person name="Carrere S."/>
        </authorList>
    </citation>
    <scope>NUCLEOTIDE SEQUENCE</scope>
    <source>
        <tissue evidence="2">Leaves</tissue>
    </source>
</reference>
<dbReference type="Gramene" id="rna27854">
    <property type="protein sequence ID" value="RHN64970.1"/>
    <property type="gene ID" value="gene27854"/>
</dbReference>
<sequence length="56" mass="6314">MVLLVGNTALLSDLTLCASKRIVFRKQCNSSRKLLEEIFLALGHFLHIRLSPLVMC</sequence>
<name>I3SPB4_MEDTR</name>
<accession>I3SPB4</accession>
<evidence type="ECO:0000313" key="2">
    <source>
        <dbReference type="EMBL" id="RHN64970.1"/>
    </source>
</evidence>
<protein>
    <submittedName>
        <fullName evidence="1">Uncharacterized protein</fullName>
    </submittedName>
</protein>
<organism evidence="1">
    <name type="scientific">Medicago truncatula</name>
    <name type="common">Barrel medic</name>
    <name type="synonym">Medicago tribuloides</name>
    <dbReference type="NCBI Taxonomy" id="3880"/>
    <lineage>
        <taxon>Eukaryota</taxon>
        <taxon>Viridiplantae</taxon>
        <taxon>Streptophyta</taxon>
        <taxon>Embryophyta</taxon>
        <taxon>Tracheophyta</taxon>
        <taxon>Spermatophyta</taxon>
        <taxon>Magnoliopsida</taxon>
        <taxon>eudicotyledons</taxon>
        <taxon>Gunneridae</taxon>
        <taxon>Pentapetalae</taxon>
        <taxon>rosids</taxon>
        <taxon>fabids</taxon>
        <taxon>Fabales</taxon>
        <taxon>Fabaceae</taxon>
        <taxon>Papilionoideae</taxon>
        <taxon>50 kb inversion clade</taxon>
        <taxon>NPAAA clade</taxon>
        <taxon>Hologalegina</taxon>
        <taxon>IRL clade</taxon>
        <taxon>Trifolieae</taxon>
        <taxon>Medicago</taxon>
    </lineage>
</organism>
<dbReference type="AlphaFoldDB" id="I3SPB4"/>
<evidence type="ECO:0000313" key="1">
    <source>
        <dbReference type="EMBL" id="AFK42106.1"/>
    </source>
</evidence>
<dbReference type="EMBL" id="PSQE01000004">
    <property type="protein sequence ID" value="RHN64970.1"/>
    <property type="molecule type" value="Genomic_DNA"/>
</dbReference>
<proteinExistence type="evidence at transcript level"/>
<dbReference type="Proteomes" id="UP000265566">
    <property type="component" value="Chromosome 4"/>
</dbReference>
<dbReference type="EMBL" id="BT142312">
    <property type="protein sequence ID" value="AFK42106.1"/>
    <property type="molecule type" value="mRNA"/>
</dbReference>
<reference evidence="1" key="1">
    <citation type="submission" date="2012-05" db="EMBL/GenBank/DDBJ databases">
        <authorList>
            <person name="Krishnakumar V."/>
            <person name="Cheung F."/>
            <person name="Xiao Y."/>
            <person name="Chan A."/>
            <person name="Moskal W.A."/>
            <person name="Town C.D."/>
        </authorList>
    </citation>
    <scope>NUCLEOTIDE SEQUENCE</scope>
</reference>
<gene>
    <name evidence="2" type="ORF">MtrunA17_Chr4g0074861</name>
</gene>